<sequence>MALSLSRAELVNDVDDDGIIDRFVLLLLIDLLARSQLSLSPVSVSNFAYHRLPICSPIVTATSNHHHRL</sequence>
<evidence type="ECO:0000313" key="1">
    <source>
        <dbReference type="EMBL" id="KAG5561451.1"/>
    </source>
</evidence>
<dbReference type="EMBL" id="JACTNZ010000002">
    <property type="protein sequence ID" value="KAG5561451.1"/>
    <property type="molecule type" value="Genomic_DNA"/>
</dbReference>
<dbReference type="AlphaFoldDB" id="A0AAV6L9P8"/>
<keyword evidence="2" id="KW-1185">Reference proteome</keyword>
<proteinExistence type="predicted"/>
<protein>
    <submittedName>
        <fullName evidence="1">Uncharacterized protein</fullName>
    </submittedName>
</protein>
<name>A0AAV6L9P8_9ERIC</name>
<dbReference type="Proteomes" id="UP000823749">
    <property type="component" value="Chromosome 2"/>
</dbReference>
<accession>A0AAV6L9P8</accession>
<organism evidence="1 2">
    <name type="scientific">Rhododendron griersonianum</name>
    <dbReference type="NCBI Taxonomy" id="479676"/>
    <lineage>
        <taxon>Eukaryota</taxon>
        <taxon>Viridiplantae</taxon>
        <taxon>Streptophyta</taxon>
        <taxon>Embryophyta</taxon>
        <taxon>Tracheophyta</taxon>
        <taxon>Spermatophyta</taxon>
        <taxon>Magnoliopsida</taxon>
        <taxon>eudicotyledons</taxon>
        <taxon>Gunneridae</taxon>
        <taxon>Pentapetalae</taxon>
        <taxon>asterids</taxon>
        <taxon>Ericales</taxon>
        <taxon>Ericaceae</taxon>
        <taxon>Ericoideae</taxon>
        <taxon>Rhodoreae</taxon>
        <taxon>Rhododendron</taxon>
    </lineage>
</organism>
<comment type="caution">
    <text evidence="1">The sequence shown here is derived from an EMBL/GenBank/DDBJ whole genome shotgun (WGS) entry which is preliminary data.</text>
</comment>
<evidence type="ECO:0000313" key="2">
    <source>
        <dbReference type="Proteomes" id="UP000823749"/>
    </source>
</evidence>
<gene>
    <name evidence="1" type="ORF">RHGRI_004482</name>
</gene>
<reference evidence="1" key="1">
    <citation type="submission" date="2020-08" db="EMBL/GenBank/DDBJ databases">
        <title>Plant Genome Project.</title>
        <authorList>
            <person name="Zhang R.-G."/>
        </authorList>
    </citation>
    <scope>NUCLEOTIDE SEQUENCE</scope>
    <source>
        <strain evidence="1">WSP0</strain>
        <tissue evidence="1">Leaf</tissue>
    </source>
</reference>